<accession>A0A1H0WSC6</accession>
<dbReference type="OrthoDB" id="5932488at2"/>
<dbReference type="Proteomes" id="UP000199691">
    <property type="component" value="Unassembled WGS sequence"/>
</dbReference>
<gene>
    <name evidence="2" type="ORF">SAMN05421507_12251</name>
</gene>
<reference evidence="3" key="1">
    <citation type="submission" date="2016-10" db="EMBL/GenBank/DDBJ databases">
        <authorList>
            <person name="Varghese N."/>
            <person name="Submissions S."/>
        </authorList>
    </citation>
    <scope>NUCLEOTIDE SEQUENCE [LARGE SCALE GENOMIC DNA]</scope>
    <source>
        <strain evidence="3">CGMCC 4.6609</strain>
    </source>
</reference>
<dbReference type="GO" id="GO:0006355">
    <property type="term" value="P:regulation of DNA-templated transcription"/>
    <property type="evidence" value="ECO:0007669"/>
    <property type="project" value="InterPro"/>
</dbReference>
<dbReference type="STRING" id="641025.SAMN05421507_12251"/>
<dbReference type="RefSeq" id="WP_090103964.1">
    <property type="nucleotide sequence ID" value="NZ_FNIX01000022.1"/>
</dbReference>
<evidence type="ECO:0000313" key="2">
    <source>
        <dbReference type="EMBL" id="SDP93587.1"/>
    </source>
</evidence>
<dbReference type="Gene3D" id="1.10.10.10">
    <property type="entry name" value="Winged helix-like DNA-binding domain superfamily/Winged helix DNA-binding domain"/>
    <property type="match status" value="1"/>
</dbReference>
<dbReference type="GO" id="GO:0003677">
    <property type="term" value="F:DNA binding"/>
    <property type="evidence" value="ECO:0007669"/>
    <property type="project" value="InterPro"/>
</dbReference>
<name>A0A1H0WSC6_9PSEU</name>
<dbReference type="EMBL" id="FNIX01000022">
    <property type="protein sequence ID" value="SDP93587.1"/>
    <property type="molecule type" value="Genomic_DNA"/>
</dbReference>
<sequence>MINSPTEAHPNRDYSVMVAKEPTAATQRLLRLMGTGAADPAIARELGVSLRTLYRRIARLQSLLGVQSRFQLGVLAAELGWLHPVERDASPE</sequence>
<protein>
    <submittedName>
        <fullName evidence="2">HTH domain-containing protein</fullName>
    </submittedName>
</protein>
<organism evidence="2 3">
    <name type="scientific">Lentzea jiangxiensis</name>
    <dbReference type="NCBI Taxonomy" id="641025"/>
    <lineage>
        <taxon>Bacteria</taxon>
        <taxon>Bacillati</taxon>
        <taxon>Actinomycetota</taxon>
        <taxon>Actinomycetes</taxon>
        <taxon>Pseudonocardiales</taxon>
        <taxon>Pseudonocardiaceae</taxon>
        <taxon>Lentzea</taxon>
    </lineage>
</organism>
<evidence type="ECO:0000313" key="3">
    <source>
        <dbReference type="Proteomes" id="UP000199691"/>
    </source>
</evidence>
<dbReference type="SUPFAM" id="SSF46894">
    <property type="entry name" value="C-terminal effector domain of the bipartite response regulators"/>
    <property type="match status" value="1"/>
</dbReference>
<dbReference type="InterPro" id="IPR000792">
    <property type="entry name" value="Tscrpt_reg_LuxR_C"/>
</dbReference>
<dbReference type="AlphaFoldDB" id="A0A1H0WSC6"/>
<feature type="domain" description="HTH luxR-type" evidence="1">
    <location>
        <begin position="19"/>
        <end position="76"/>
    </location>
</feature>
<dbReference type="SMART" id="SM00421">
    <property type="entry name" value="HTH_LUXR"/>
    <property type="match status" value="1"/>
</dbReference>
<evidence type="ECO:0000259" key="1">
    <source>
        <dbReference type="SMART" id="SM00421"/>
    </source>
</evidence>
<keyword evidence="3" id="KW-1185">Reference proteome</keyword>
<dbReference type="InterPro" id="IPR036388">
    <property type="entry name" value="WH-like_DNA-bd_sf"/>
</dbReference>
<proteinExistence type="predicted"/>
<dbReference type="InterPro" id="IPR016032">
    <property type="entry name" value="Sig_transdc_resp-reg_C-effctor"/>
</dbReference>